<dbReference type="GO" id="GO:0016787">
    <property type="term" value="F:hydrolase activity"/>
    <property type="evidence" value="ECO:0007669"/>
    <property type="project" value="UniProtKB-KW"/>
</dbReference>
<dbReference type="InterPro" id="IPR006379">
    <property type="entry name" value="HAD-SF_hydro_IIB"/>
</dbReference>
<dbReference type="SFLD" id="SFLDS00003">
    <property type="entry name" value="Haloacid_Dehalogenase"/>
    <property type="match status" value="1"/>
</dbReference>
<dbReference type="Gene3D" id="3.30.1240.10">
    <property type="match status" value="1"/>
</dbReference>
<dbReference type="InterPro" id="IPR023214">
    <property type="entry name" value="HAD_sf"/>
</dbReference>
<proteinExistence type="predicted"/>
<dbReference type="Pfam" id="PF08282">
    <property type="entry name" value="Hydrolase_3"/>
    <property type="match status" value="1"/>
</dbReference>
<evidence type="ECO:0000313" key="2">
    <source>
        <dbReference type="Proteomes" id="UP001203284"/>
    </source>
</evidence>
<dbReference type="PROSITE" id="PS01228">
    <property type="entry name" value="COF_1"/>
    <property type="match status" value="1"/>
</dbReference>
<dbReference type="PRINTS" id="PR00119">
    <property type="entry name" value="CATATPASE"/>
</dbReference>
<accession>A0ABT0DCH0</accession>
<gene>
    <name evidence="1" type="ORF">MWN34_11030</name>
</gene>
<dbReference type="SFLD" id="SFLDG01140">
    <property type="entry name" value="C2.B:_Phosphomannomutase_and_P"/>
    <property type="match status" value="1"/>
</dbReference>
<dbReference type="InterPro" id="IPR000150">
    <property type="entry name" value="Cof"/>
</dbReference>
<name>A0ABT0DCH0_9HYPH</name>
<dbReference type="CDD" id="cd07516">
    <property type="entry name" value="HAD_Pase"/>
    <property type="match status" value="1"/>
</dbReference>
<dbReference type="Gene3D" id="3.40.50.1000">
    <property type="entry name" value="HAD superfamily/HAD-like"/>
    <property type="match status" value="1"/>
</dbReference>
<dbReference type="PANTHER" id="PTHR10000:SF8">
    <property type="entry name" value="HAD SUPERFAMILY HYDROLASE-LIKE, TYPE 3"/>
    <property type="match status" value="1"/>
</dbReference>
<keyword evidence="2" id="KW-1185">Reference proteome</keyword>
<reference evidence="1 2" key="1">
    <citation type="submission" date="2022-04" db="EMBL/GenBank/DDBJ databases">
        <authorList>
            <person name="Grouzdev D.S."/>
            <person name="Pantiukh K.S."/>
            <person name="Krutkina M.S."/>
        </authorList>
    </citation>
    <scope>NUCLEOTIDE SEQUENCE [LARGE SCALE GENOMIC DNA]</scope>
    <source>
        <strain evidence="1 2">6x-1</strain>
    </source>
</reference>
<dbReference type="NCBIfam" id="TIGR00099">
    <property type="entry name" value="Cof-subfamily"/>
    <property type="match status" value="1"/>
</dbReference>
<dbReference type="NCBIfam" id="TIGR01484">
    <property type="entry name" value="HAD-SF-IIB"/>
    <property type="match status" value="1"/>
</dbReference>
<sequence>MSDATSHATTSSTASPTSPIRLMVSDVDGTLVNREKAVSPATVEAVAKLRAAGCHFAAVSSRPPRGMTLLIEPLRLEILGGFNGSCIVRPDLSVIEQHVVPLAAARTAIEVMSARGADIWVFADNEWYVTNPANPYVARETRTVAFDAIAVSDFGDSIGRAGKIVGTSSDYDMLAQCEADLQAMLGDTASAHRSQHYYLDITHPGTDKGHAVEVFARHFGVALDEVAVIGDMANDLPMFAKAGLAIAMGNATDAVKAKADAVTATNAEDGVAQAIARFVLPRAPGA</sequence>
<dbReference type="RefSeq" id="WP_247029205.1">
    <property type="nucleotide sequence ID" value="NZ_JALKCH010000006.1"/>
</dbReference>
<protein>
    <submittedName>
        <fullName evidence="1">Cof-type HAD-IIB family hydrolase</fullName>
    </submittedName>
</protein>
<organism evidence="1 2">
    <name type="scientific">Ancylobacter crimeensis</name>
    <dbReference type="NCBI Taxonomy" id="2579147"/>
    <lineage>
        <taxon>Bacteria</taxon>
        <taxon>Pseudomonadati</taxon>
        <taxon>Pseudomonadota</taxon>
        <taxon>Alphaproteobacteria</taxon>
        <taxon>Hyphomicrobiales</taxon>
        <taxon>Xanthobacteraceae</taxon>
        <taxon>Ancylobacter</taxon>
    </lineage>
</organism>
<dbReference type="InterPro" id="IPR036412">
    <property type="entry name" value="HAD-like_sf"/>
</dbReference>
<comment type="caution">
    <text evidence="1">The sequence shown here is derived from an EMBL/GenBank/DDBJ whole genome shotgun (WGS) entry which is preliminary data.</text>
</comment>
<dbReference type="Proteomes" id="UP001203284">
    <property type="component" value="Unassembled WGS sequence"/>
</dbReference>
<dbReference type="PANTHER" id="PTHR10000">
    <property type="entry name" value="PHOSPHOSERINE PHOSPHATASE"/>
    <property type="match status" value="1"/>
</dbReference>
<dbReference type="SUPFAM" id="SSF56784">
    <property type="entry name" value="HAD-like"/>
    <property type="match status" value="1"/>
</dbReference>
<dbReference type="EMBL" id="JALKCH010000006">
    <property type="protein sequence ID" value="MCK0197447.1"/>
    <property type="molecule type" value="Genomic_DNA"/>
</dbReference>
<keyword evidence="1" id="KW-0378">Hydrolase</keyword>
<evidence type="ECO:0000313" key="1">
    <source>
        <dbReference type="EMBL" id="MCK0197447.1"/>
    </source>
</evidence>